<dbReference type="EMBL" id="VULX01000031">
    <property type="protein sequence ID" value="MSR92444.1"/>
    <property type="molecule type" value="Genomic_DNA"/>
</dbReference>
<comment type="caution">
    <text evidence="1">The sequence shown here is derived from an EMBL/GenBank/DDBJ whole genome shotgun (WGS) entry which is preliminary data.</text>
</comment>
<keyword evidence="2" id="KW-1185">Reference proteome</keyword>
<organism evidence="1 2">
    <name type="scientific">Inconstantimicrobium porci</name>
    <dbReference type="NCBI Taxonomy" id="2652291"/>
    <lineage>
        <taxon>Bacteria</taxon>
        <taxon>Bacillati</taxon>
        <taxon>Bacillota</taxon>
        <taxon>Clostridia</taxon>
        <taxon>Eubacteriales</taxon>
        <taxon>Clostridiaceae</taxon>
        <taxon>Inconstantimicrobium</taxon>
    </lineage>
</organism>
<dbReference type="RefSeq" id="WP_154532346.1">
    <property type="nucleotide sequence ID" value="NZ_VULX01000031.1"/>
</dbReference>
<accession>A0A7X2T2A5</accession>
<gene>
    <name evidence="1" type="ORF">FYJ33_13845</name>
</gene>
<sequence length="94" mass="10838">MSEILDNMGKIVKKSGKDAVKKTKDMTEIIKIKKQIIEEERNVKKCCEELGRTYYKIYGGKPADELQKLCSNIFLAEGNIKHLKKEMMSIKSKK</sequence>
<evidence type="ECO:0000313" key="2">
    <source>
        <dbReference type="Proteomes" id="UP000460287"/>
    </source>
</evidence>
<dbReference type="AlphaFoldDB" id="A0A7X2T2A5"/>
<evidence type="ECO:0000313" key="1">
    <source>
        <dbReference type="EMBL" id="MSR92444.1"/>
    </source>
</evidence>
<proteinExistence type="predicted"/>
<dbReference type="Proteomes" id="UP000460287">
    <property type="component" value="Unassembled WGS sequence"/>
</dbReference>
<name>A0A7X2T2A5_9CLOT</name>
<protein>
    <submittedName>
        <fullName evidence="1">Uncharacterized protein</fullName>
    </submittedName>
</protein>
<reference evidence="1 2" key="1">
    <citation type="submission" date="2019-08" db="EMBL/GenBank/DDBJ databases">
        <title>In-depth cultivation of the pig gut microbiome towards novel bacterial diversity and tailored functional studies.</title>
        <authorList>
            <person name="Wylensek D."/>
            <person name="Hitch T.C.A."/>
            <person name="Clavel T."/>
        </authorList>
    </citation>
    <scope>NUCLEOTIDE SEQUENCE [LARGE SCALE GENOMIC DNA]</scope>
    <source>
        <strain evidence="1 2">WCA-383-APC-5B</strain>
    </source>
</reference>